<name>A0A917QLV2_9NOCA</name>
<dbReference type="Proteomes" id="UP000612956">
    <property type="component" value="Unassembled WGS sequence"/>
</dbReference>
<keyword evidence="2" id="KW-1185">Reference proteome</keyword>
<dbReference type="RefSeq" id="WP_188829827.1">
    <property type="nucleotide sequence ID" value="NZ_BMMW01000003.1"/>
</dbReference>
<comment type="caution">
    <text evidence="1">The sequence shown here is derived from an EMBL/GenBank/DDBJ whole genome shotgun (WGS) entry which is preliminary data.</text>
</comment>
<protein>
    <recommendedName>
        <fullName evidence="3">WXG100 family type VII secretion target</fullName>
    </recommendedName>
</protein>
<sequence length="105" mass="10934">MAPKLEFDADLFRAASRKSDAVHDKIDAVLTTLKAAIDAKDGCWGDDTLGTNFATGGDGGYTKMKSATTTNAQAMADAMGKFSAGQADAAAKIDKMEHGNRDGFA</sequence>
<evidence type="ECO:0000313" key="2">
    <source>
        <dbReference type="Proteomes" id="UP000612956"/>
    </source>
</evidence>
<reference evidence="1" key="2">
    <citation type="submission" date="2020-09" db="EMBL/GenBank/DDBJ databases">
        <authorList>
            <person name="Sun Q."/>
            <person name="Zhou Y."/>
        </authorList>
    </citation>
    <scope>NUCLEOTIDE SEQUENCE</scope>
    <source>
        <strain evidence="1">CGMCC 4.7278</strain>
    </source>
</reference>
<reference evidence="1" key="1">
    <citation type="journal article" date="2014" name="Int. J. Syst. Evol. Microbiol.">
        <title>Complete genome sequence of Corynebacterium casei LMG S-19264T (=DSM 44701T), isolated from a smear-ripened cheese.</title>
        <authorList>
            <consortium name="US DOE Joint Genome Institute (JGI-PGF)"/>
            <person name="Walter F."/>
            <person name="Albersmeier A."/>
            <person name="Kalinowski J."/>
            <person name="Ruckert C."/>
        </authorList>
    </citation>
    <scope>NUCLEOTIDE SEQUENCE</scope>
    <source>
        <strain evidence="1">CGMCC 4.7278</strain>
    </source>
</reference>
<evidence type="ECO:0000313" key="1">
    <source>
        <dbReference type="EMBL" id="GGK57595.1"/>
    </source>
</evidence>
<dbReference type="AlphaFoldDB" id="A0A917QLV2"/>
<evidence type="ECO:0008006" key="3">
    <source>
        <dbReference type="Google" id="ProtNLM"/>
    </source>
</evidence>
<dbReference type="EMBL" id="BMMW01000003">
    <property type="protein sequence ID" value="GGK57595.1"/>
    <property type="molecule type" value="Genomic_DNA"/>
</dbReference>
<organism evidence="1 2">
    <name type="scientific">Nocardia camponoti</name>
    <dbReference type="NCBI Taxonomy" id="1616106"/>
    <lineage>
        <taxon>Bacteria</taxon>
        <taxon>Bacillati</taxon>
        <taxon>Actinomycetota</taxon>
        <taxon>Actinomycetes</taxon>
        <taxon>Mycobacteriales</taxon>
        <taxon>Nocardiaceae</taxon>
        <taxon>Nocardia</taxon>
    </lineage>
</organism>
<accession>A0A917QLV2</accession>
<gene>
    <name evidence="1" type="ORF">GCM10011591_32200</name>
</gene>
<proteinExistence type="predicted"/>